<dbReference type="Proteomes" id="UP001501237">
    <property type="component" value="Unassembled WGS sequence"/>
</dbReference>
<protein>
    <submittedName>
        <fullName evidence="1">Uncharacterized protein</fullName>
    </submittedName>
</protein>
<evidence type="ECO:0000313" key="2">
    <source>
        <dbReference type="Proteomes" id="UP001501237"/>
    </source>
</evidence>
<dbReference type="EMBL" id="BAAAUV010000014">
    <property type="protein sequence ID" value="GAA3224105.1"/>
    <property type="molecule type" value="Genomic_DNA"/>
</dbReference>
<sequence>MSPCLMLGMLLSLLGGLREGGGLLSASSPTPRAAHVAEVHVKAPGQERSLAHEPDYTSYFLLSQYFLLD</sequence>
<evidence type="ECO:0000313" key="1">
    <source>
        <dbReference type="EMBL" id="GAA3224105.1"/>
    </source>
</evidence>
<gene>
    <name evidence="1" type="ORF">GCM10010468_50930</name>
</gene>
<organism evidence="1 2">
    <name type="scientific">Actinocorallia longicatena</name>
    <dbReference type="NCBI Taxonomy" id="111803"/>
    <lineage>
        <taxon>Bacteria</taxon>
        <taxon>Bacillati</taxon>
        <taxon>Actinomycetota</taxon>
        <taxon>Actinomycetes</taxon>
        <taxon>Streptosporangiales</taxon>
        <taxon>Thermomonosporaceae</taxon>
        <taxon>Actinocorallia</taxon>
    </lineage>
</organism>
<accession>A0ABP6QF07</accession>
<keyword evidence="2" id="KW-1185">Reference proteome</keyword>
<name>A0ABP6QF07_9ACTN</name>
<proteinExistence type="predicted"/>
<comment type="caution">
    <text evidence="1">The sequence shown here is derived from an EMBL/GenBank/DDBJ whole genome shotgun (WGS) entry which is preliminary data.</text>
</comment>
<reference evidence="2" key="1">
    <citation type="journal article" date="2019" name="Int. J. Syst. Evol. Microbiol.">
        <title>The Global Catalogue of Microorganisms (GCM) 10K type strain sequencing project: providing services to taxonomists for standard genome sequencing and annotation.</title>
        <authorList>
            <consortium name="The Broad Institute Genomics Platform"/>
            <consortium name="The Broad Institute Genome Sequencing Center for Infectious Disease"/>
            <person name="Wu L."/>
            <person name="Ma J."/>
        </authorList>
    </citation>
    <scope>NUCLEOTIDE SEQUENCE [LARGE SCALE GENOMIC DNA]</scope>
    <source>
        <strain evidence="2">JCM 9377</strain>
    </source>
</reference>